<dbReference type="SMART" id="SM00575">
    <property type="entry name" value="ZnF_PMZ"/>
    <property type="match status" value="1"/>
</dbReference>
<keyword evidence="3 5" id="KW-0863">Zinc-finger</keyword>
<evidence type="ECO:0000259" key="8">
    <source>
        <dbReference type="PROSITE" id="PS50966"/>
    </source>
</evidence>
<name>A0A8R7TME6_TRIUA</name>
<evidence type="ECO:0000313" key="10">
    <source>
        <dbReference type="Proteomes" id="UP000015106"/>
    </source>
</evidence>
<dbReference type="PROSITE" id="PS50966">
    <property type="entry name" value="ZF_SWIM"/>
    <property type="match status" value="1"/>
</dbReference>
<dbReference type="InterPro" id="IPR007527">
    <property type="entry name" value="Znf_SWIM"/>
</dbReference>
<evidence type="ECO:0000256" key="6">
    <source>
        <dbReference type="RuleBase" id="RU367018"/>
    </source>
</evidence>
<feature type="compositionally biased region" description="Basic residues" evidence="7">
    <location>
        <begin position="540"/>
        <end position="551"/>
    </location>
</feature>
<evidence type="ECO:0000256" key="2">
    <source>
        <dbReference type="ARBA" id="ARBA00022723"/>
    </source>
</evidence>
<dbReference type="GO" id="GO:0005634">
    <property type="term" value="C:nucleus"/>
    <property type="evidence" value="ECO:0007669"/>
    <property type="project" value="UniProtKB-SubCell"/>
</dbReference>
<dbReference type="Pfam" id="PF10551">
    <property type="entry name" value="MULE"/>
    <property type="match status" value="1"/>
</dbReference>
<evidence type="ECO:0000256" key="4">
    <source>
        <dbReference type="ARBA" id="ARBA00022833"/>
    </source>
</evidence>
<keyword evidence="4 6" id="KW-0862">Zinc</keyword>
<comment type="similarity">
    <text evidence="1 6">Belongs to the FHY3/FAR1 family.</text>
</comment>
<dbReference type="Proteomes" id="UP000015106">
    <property type="component" value="Chromosome 2"/>
</dbReference>
<reference evidence="10" key="1">
    <citation type="journal article" date="2013" name="Nature">
        <title>Draft genome of the wheat A-genome progenitor Triticum urartu.</title>
        <authorList>
            <person name="Ling H.Q."/>
            <person name="Zhao S."/>
            <person name="Liu D."/>
            <person name="Wang J."/>
            <person name="Sun H."/>
            <person name="Zhang C."/>
            <person name="Fan H."/>
            <person name="Li D."/>
            <person name="Dong L."/>
            <person name="Tao Y."/>
            <person name="Gao C."/>
            <person name="Wu H."/>
            <person name="Li Y."/>
            <person name="Cui Y."/>
            <person name="Guo X."/>
            <person name="Zheng S."/>
            <person name="Wang B."/>
            <person name="Yu K."/>
            <person name="Liang Q."/>
            <person name="Yang W."/>
            <person name="Lou X."/>
            <person name="Chen J."/>
            <person name="Feng M."/>
            <person name="Jian J."/>
            <person name="Zhang X."/>
            <person name="Luo G."/>
            <person name="Jiang Y."/>
            <person name="Liu J."/>
            <person name="Wang Z."/>
            <person name="Sha Y."/>
            <person name="Zhang B."/>
            <person name="Wu H."/>
            <person name="Tang D."/>
            <person name="Shen Q."/>
            <person name="Xue P."/>
            <person name="Zou S."/>
            <person name="Wang X."/>
            <person name="Liu X."/>
            <person name="Wang F."/>
            <person name="Yang Y."/>
            <person name="An X."/>
            <person name="Dong Z."/>
            <person name="Zhang K."/>
            <person name="Zhang X."/>
            <person name="Luo M.C."/>
            <person name="Dvorak J."/>
            <person name="Tong Y."/>
            <person name="Wang J."/>
            <person name="Yang H."/>
            <person name="Li Z."/>
            <person name="Wang D."/>
            <person name="Zhang A."/>
            <person name="Wang J."/>
        </authorList>
    </citation>
    <scope>NUCLEOTIDE SEQUENCE</scope>
    <source>
        <strain evidence="10">cv. G1812</strain>
    </source>
</reference>
<evidence type="ECO:0000313" key="9">
    <source>
        <dbReference type="EnsemblPlants" id="TuG1812G0200005077.01.T01"/>
    </source>
</evidence>
<evidence type="ECO:0000256" key="5">
    <source>
        <dbReference type="PROSITE-ProRule" id="PRU00325"/>
    </source>
</evidence>
<dbReference type="Gene3D" id="4.10.60.10">
    <property type="entry name" value="Zinc finger, CCHC-type"/>
    <property type="match status" value="1"/>
</dbReference>
<reference evidence="9" key="2">
    <citation type="submission" date="2018-03" db="EMBL/GenBank/DDBJ databases">
        <title>The Triticum urartu genome reveals the dynamic nature of wheat genome evolution.</title>
        <authorList>
            <person name="Ling H."/>
            <person name="Ma B."/>
            <person name="Shi X."/>
            <person name="Liu H."/>
            <person name="Dong L."/>
            <person name="Sun H."/>
            <person name="Cao Y."/>
            <person name="Gao Q."/>
            <person name="Zheng S."/>
            <person name="Li Y."/>
            <person name="Yu Y."/>
            <person name="Du H."/>
            <person name="Qi M."/>
            <person name="Li Y."/>
            <person name="Yu H."/>
            <person name="Cui Y."/>
            <person name="Wang N."/>
            <person name="Chen C."/>
            <person name="Wu H."/>
            <person name="Zhao Y."/>
            <person name="Zhang J."/>
            <person name="Li Y."/>
            <person name="Zhou W."/>
            <person name="Zhang B."/>
            <person name="Hu W."/>
            <person name="Eijk M."/>
            <person name="Tang J."/>
            <person name="Witsenboer H."/>
            <person name="Zhao S."/>
            <person name="Li Z."/>
            <person name="Zhang A."/>
            <person name="Wang D."/>
            <person name="Liang C."/>
        </authorList>
    </citation>
    <scope>NUCLEOTIDE SEQUENCE [LARGE SCALE GENOMIC DNA]</scope>
    <source>
        <strain evidence="9">cv. G1812</strain>
    </source>
</reference>
<evidence type="ECO:0000256" key="7">
    <source>
        <dbReference type="SAM" id="MobiDB-lite"/>
    </source>
</evidence>
<dbReference type="GO" id="GO:0008270">
    <property type="term" value="F:zinc ion binding"/>
    <property type="evidence" value="ECO:0007669"/>
    <property type="project" value="UniProtKB-UniRule"/>
</dbReference>
<reference evidence="9" key="3">
    <citation type="submission" date="2022-06" db="UniProtKB">
        <authorList>
            <consortium name="EnsemblPlants"/>
        </authorList>
    </citation>
    <scope>IDENTIFICATION</scope>
</reference>
<comment type="subcellular location">
    <subcellularLocation>
        <location evidence="6">Nucleus</location>
    </subcellularLocation>
</comment>
<feature type="domain" description="SWIM-type" evidence="8">
    <location>
        <begin position="361"/>
        <end position="397"/>
    </location>
</feature>
<dbReference type="Gramene" id="TuG1812G0200005077.01.T01">
    <property type="protein sequence ID" value="TuG1812G0200005077.01.T01"/>
    <property type="gene ID" value="TuG1812G0200005077.01"/>
</dbReference>
<organism evidence="9 10">
    <name type="scientific">Triticum urartu</name>
    <name type="common">Red wild einkorn</name>
    <name type="synonym">Crithodium urartu</name>
    <dbReference type="NCBI Taxonomy" id="4572"/>
    <lineage>
        <taxon>Eukaryota</taxon>
        <taxon>Viridiplantae</taxon>
        <taxon>Streptophyta</taxon>
        <taxon>Embryophyta</taxon>
        <taxon>Tracheophyta</taxon>
        <taxon>Spermatophyta</taxon>
        <taxon>Magnoliopsida</taxon>
        <taxon>Liliopsida</taxon>
        <taxon>Poales</taxon>
        <taxon>Poaceae</taxon>
        <taxon>BOP clade</taxon>
        <taxon>Pooideae</taxon>
        <taxon>Triticodae</taxon>
        <taxon>Triticeae</taxon>
        <taxon>Triticinae</taxon>
        <taxon>Triticum</taxon>
    </lineage>
</organism>
<keyword evidence="10" id="KW-1185">Reference proteome</keyword>
<dbReference type="AlphaFoldDB" id="A0A8R7TME6"/>
<dbReference type="PANTHER" id="PTHR31669:SF307">
    <property type="entry name" value="PROTEIN FAR1-RELATED SEQUENCE"/>
    <property type="match status" value="1"/>
</dbReference>
<evidence type="ECO:0000256" key="3">
    <source>
        <dbReference type="ARBA" id="ARBA00022771"/>
    </source>
</evidence>
<sequence>MESVPFNKRALKYMCKRMNQETADDDIRKTVQLFSELKKNGPMFADSVLVNGDSKIQALMWTNGRSRYQYKMFGDAITFDTTYRTNQYDMPFGLFVGVNHHFQSIILGGVMMRNEKQESFEWVFKEFVSLMGGKAPVTILIDQCRAMELAIAEVLPGTKHRWCKWHVLRRAKESLGSVYTQNKDFRDELHKILEYMLTVEEFEAAWAKLIQKYGLQEHPMLTQIYELRQKWAKPYFAGVFCARMTSTQRSESANHMLKNFVPVGASMHMFVRNYQKLQFDRDSEENFAEKKSHLVSTVLKTGLPMERHAAKVYTPALFKQFQEACFKSASYYVENTLVINDTYCVTHLFAERRESWSKTSYYVKVHQPENIFKCECGMYEHIGLLCCHAIRVMAHLKFTKIPEEHIMRRWTKNACEDLPEHLKIYKGRSPILESTTFRHTTLYTTALDIVRMGDSNPEAFDLAMVRLSDARDDLKEKATEKDGKGLEDILGKENIDINGVDAGDINLKSSMRIESRKRDRGRPTNARSRPGYEVSNPRTKFCKTCRGKGHNSGKCPTNDGSNKKQRKEPKCGKCGVLGHIRTQCNRTFESWFR</sequence>
<comment type="function">
    <text evidence="6">Putative transcription activator involved in regulating light control of development.</text>
</comment>
<dbReference type="InterPro" id="IPR031052">
    <property type="entry name" value="FHY3/FAR1"/>
</dbReference>
<dbReference type="PANTHER" id="PTHR31669">
    <property type="entry name" value="PROTEIN FAR1-RELATED SEQUENCE 10-RELATED"/>
    <property type="match status" value="1"/>
</dbReference>
<accession>A0A8R7TME6</accession>
<protein>
    <recommendedName>
        <fullName evidence="6">Protein FAR1-RELATED SEQUENCE</fullName>
    </recommendedName>
</protein>
<dbReference type="GO" id="GO:0006355">
    <property type="term" value="P:regulation of DNA-templated transcription"/>
    <property type="evidence" value="ECO:0007669"/>
    <property type="project" value="UniProtKB-UniRule"/>
</dbReference>
<keyword evidence="6" id="KW-0539">Nucleus</keyword>
<evidence type="ECO:0000256" key="1">
    <source>
        <dbReference type="ARBA" id="ARBA00005889"/>
    </source>
</evidence>
<proteinExistence type="inferred from homology"/>
<dbReference type="InterPro" id="IPR006564">
    <property type="entry name" value="Znf_PMZ"/>
</dbReference>
<feature type="region of interest" description="Disordered" evidence="7">
    <location>
        <begin position="511"/>
        <end position="569"/>
    </location>
</feature>
<keyword evidence="2 6" id="KW-0479">Metal-binding</keyword>
<dbReference type="InterPro" id="IPR018289">
    <property type="entry name" value="MULE_transposase_dom"/>
</dbReference>
<dbReference type="EnsemblPlants" id="TuG1812G0200005077.01.T01">
    <property type="protein sequence ID" value="TuG1812G0200005077.01.T01"/>
    <property type="gene ID" value="TuG1812G0200005077.01"/>
</dbReference>